<dbReference type="Proteomes" id="UP000094070">
    <property type="component" value="Unassembled WGS sequence"/>
</dbReference>
<dbReference type="AlphaFoldDB" id="A0A1E5DYV2"/>
<dbReference type="RefSeq" id="WP_017026323.1">
    <property type="nucleotide sequence ID" value="NZ_AJYK02000102.1"/>
</dbReference>
<comment type="caution">
    <text evidence="3">The sequence shown here is derived from an EMBL/GenBank/DDBJ whole genome shotgun (WGS) entry which is preliminary data.</text>
</comment>
<feature type="chain" id="PRO_5009174488" description="DUF547 domain-containing protein" evidence="1">
    <location>
        <begin position="19"/>
        <end position="259"/>
    </location>
</feature>
<keyword evidence="1" id="KW-0732">Signal</keyword>
<dbReference type="EMBL" id="AJYK02000102">
    <property type="protein sequence ID" value="OEF22968.1"/>
    <property type="molecule type" value="Genomic_DNA"/>
</dbReference>
<feature type="signal peptide" evidence="1">
    <location>
        <begin position="1"/>
        <end position="18"/>
    </location>
</feature>
<name>A0A1E5DYV2_9VIBR</name>
<dbReference type="PANTHER" id="PTHR46361">
    <property type="entry name" value="ELECTRON CARRIER/ PROTEIN DISULFIDE OXIDOREDUCTASE"/>
    <property type="match status" value="1"/>
</dbReference>
<dbReference type="Pfam" id="PF04784">
    <property type="entry name" value="DUF547"/>
    <property type="match status" value="1"/>
</dbReference>
<gene>
    <name evidence="3" type="ORF">A1QC_12885</name>
</gene>
<accession>A0A1E5DYV2</accession>
<dbReference type="PANTHER" id="PTHR46361:SF3">
    <property type="entry name" value="ELECTRON CARRIER_ PROTEIN DISULFIDE OXIDOREDUCTASE"/>
    <property type="match status" value="1"/>
</dbReference>
<dbReference type="OrthoDB" id="526867at2"/>
<dbReference type="STRING" id="1188252.A1QC_12885"/>
<keyword evidence="4" id="KW-1185">Reference proteome</keyword>
<evidence type="ECO:0000256" key="1">
    <source>
        <dbReference type="SAM" id="SignalP"/>
    </source>
</evidence>
<dbReference type="eggNOG" id="COG1957">
    <property type="taxonomic scope" value="Bacteria"/>
</dbReference>
<evidence type="ECO:0000313" key="4">
    <source>
        <dbReference type="Proteomes" id="UP000094070"/>
    </source>
</evidence>
<sequence>MKYLIIFFCSLLSFSTVAAPKADLWAYWNSSNEKSTQVIDHSAWQGVLNHNLTVKGQNHLFGYANITAQDKQALKGYITTLTKQDPLQFNKKEQFAYWVNLYNALTVELILDNYPTKSITKLGGVFSFGPWDKDITTINGKKLTLNDIEHRILRPIWKDKRIHYAVNCASLGCPNLASQAFTSSNTEALLKQAESEFVNSTKGVNIQNGMVQLSSIFEWYAVDFDGESGVIKYLTQFHPELKQIKKKPSYDYNWALNEG</sequence>
<evidence type="ECO:0000259" key="2">
    <source>
        <dbReference type="Pfam" id="PF04784"/>
    </source>
</evidence>
<evidence type="ECO:0000313" key="3">
    <source>
        <dbReference type="EMBL" id="OEF22968.1"/>
    </source>
</evidence>
<organism evidence="3 4">
    <name type="scientific">Vibrio rumoiensis 1S-45</name>
    <dbReference type="NCBI Taxonomy" id="1188252"/>
    <lineage>
        <taxon>Bacteria</taxon>
        <taxon>Pseudomonadati</taxon>
        <taxon>Pseudomonadota</taxon>
        <taxon>Gammaproteobacteria</taxon>
        <taxon>Vibrionales</taxon>
        <taxon>Vibrionaceae</taxon>
        <taxon>Vibrio</taxon>
    </lineage>
</organism>
<proteinExistence type="predicted"/>
<feature type="domain" description="DUF547" evidence="2">
    <location>
        <begin position="88"/>
        <end position="198"/>
    </location>
</feature>
<reference evidence="3 4" key="1">
    <citation type="journal article" date="2012" name="Science">
        <title>Ecological populations of bacteria act as socially cohesive units of antibiotic production and resistance.</title>
        <authorList>
            <person name="Cordero O.X."/>
            <person name="Wildschutte H."/>
            <person name="Kirkup B."/>
            <person name="Proehl S."/>
            <person name="Ngo L."/>
            <person name="Hussain F."/>
            <person name="Le Roux F."/>
            <person name="Mincer T."/>
            <person name="Polz M.F."/>
        </authorList>
    </citation>
    <scope>NUCLEOTIDE SEQUENCE [LARGE SCALE GENOMIC DNA]</scope>
    <source>
        <strain evidence="3 4">1S-45</strain>
    </source>
</reference>
<dbReference type="InterPro" id="IPR006869">
    <property type="entry name" value="DUF547"/>
</dbReference>
<protein>
    <recommendedName>
        <fullName evidence="2">DUF547 domain-containing protein</fullName>
    </recommendedName>
</protein>